<comment type="caution">
    <text evidence="1">The sequence shown here is derived from an EMBL/GenBank/DDBJ whole genome shotgun (WGS) entry which is preliminary data.</text>
</comment>
<proteinExistence type="predicted"/>
<reference evidence="1 2" key="1">
    <citation type="submission" date="2024-02" db="EMBL/GenBank/DDBJ databases">
        <title>Discinaceae phylogenomics.</title>
        <authorList>
            <person name="Dirks A.C."/>
            <person name="James T.Y."/>
        </authorList>
    </citation>
    <scope>NUCLEOTIDE SEQUENCE [LARGE SCALE GENOMIC DNA]</scope>
    <source>
        <strain evidence="1 2">ACD0624</strain>
    </source>
</reference>
<sequence>MDTVGFRDDYENPQLPTTLAVAENERPGWRDEAVLISEMSDIGSKMFTALFRAAEERVFRSVVDESAVVVTFWTVPSRAR</sequence>
<accession>A0ABR3G7G9</accession>
<dbReference type="EMBL" id="JBBBZM010000201">
    <property type="protein sequence ID" value="KAL0631904.1"/>
    <property type="molecule type" value="Genomic_DNA"/>
</dbReference>
<organism evidence="1 2">
    <name type="scientific">Discina gigas</name>
    <dbReference type="NCBI Taxonomy" id="1032678"/>
    <lineage>
        <taxon>Eukaryota</taxon>
        <taxon>Fungi</taxon>
        <taxon>Dikarya</taxon>
        <taxon>Ascomycota</taxon>
        <taxon>Pezizomycotina</taxon>
        <taxon>Pezizomycetes</taxon>
        <taxon>Pezizales</taxon>
        <taxon>Discinaceae</taxon>
        <taxon>Discina</taxon>
    </lineage>
</organism>
<protein>
    <submittedName>
        <fullName evidence="1">Uncharacterized protein</fullName>
    </submittedName>
</protein>
<evidence type="ECO:0000313" key="1">
    <source>
        <dbReference type="EMBL" id="KAL0631904.1"/>
    </source>
</evidence>
<dbReference type="Proteomes" id="UP001447188">
    <property type="component" value="Unassembled WGS sequence"/>
</dbReference>
<gene>
    <name evidence="1" type="ORF">Q9L58_009220</name>
</gene>
<evidence type="ECO:0000313" key="2">
    <source>
        <dbReference type="Proteomes" id="UP001447188"/>
    </source>
</evidence>
<keyword evidence="2" id="KW-1185">Reference proteome</keyword>
<name>A0ABR3G7G9_9PEZI</name>